<evidence type="ECO:0000256" key="1">
    <source>
        <dbReference type="SAM" id="MobiDB-lite"/>
    </source>
</evidence>
<dbReference type="Proteomes" id="UP000055048">
    <property type="component" value="Unassembled WGS sequence"/>
</dbReference>
<feature type="compositionally biased region" description="Basic residues" evidence="1">
    <location>
        <begin position="41"/>
        <end position="53"/>
    </location>
</feature>
<feature type="region of interest" description="Disordered" evidence="1">
    <location>
        <begin position="41"/>
        <end position="60"/>
    </location>
</feature>
<reference evidence="2 3" key="1">
    <citation type="submission" date="2015-01" db="EMBL/GenBank/DDBJ databases">
        <title>Evolution of Trichinella species and genotypes.</title>
        <authorList>
            <person name="Korhonen P.K."/>
            <person name="Edoardo P."/>
            <person name="Giuseppe L.R."/>
            <person name="Gasser R.B."/>
        </authorList>
    </citation>
    <scope>NUCLEOTIDE SEQUENCE [LARGE SCALE GENOMIC DNA]</scope>
    <source>
        <strain evidence="2">ISS417</strain>
    </source>
</reference>
<evidence type="ECO:0000313" key="3">
    <source>
        <dbReference type="Proteomes" id="UP000055048"/>
    </source>
</evidence>
<evidence type="ECO:0000313" key="2">
    <source>
        <dbReference type="EMBL" id="KRX45043.1"/>
    </source>
</evidence>
<proteinExistence type="predicted"/>
<feature type="region of interest" description="Disordered" evidence="1">
    <location>
        <begin position="1"/>
        <end position="26"/>
    </location>
</feature>
<name>A0A0V0U323_9BILA</name>
<dbReference type="AlphaFoldDB" id="A0A0V0U323"/>
<protein>
    <submittedName>
        <fullName evidence="2">Uncharacterized protein</fullName>
    </submittedName>
</protein>
<comment type="caution">
    <text evidence="2">The sequence shown here is derived from an EMBL/GenBank/DDBJ whole genome shotgun (WGS) entry which is preliminary data.</text>
</comment>
<organism evidence="2 3">
    <name type="scientific">Trichinella murrelli</name>
    <dbReference type="NCBI Taxonomy" id="144512"/>
    <lineage>
        <taxon>Eukaryota</taxon>
        <taxon>Metazoa</taxon>
        <taxon>Ecdysozoa</taxon>
        <taxon>Nematoda</taxon>
        <taxon>Enoplea</taxon>
        <taxon>Dorylaimia</taxon>
        <taxon>Trichinellida</taxon>
        <taxon>Trichinellidae</taxon>
        <taxon>Trichinella</taxon>
    </lineage>
</organism>
<dbReference type="EMBL" id="JYDJ01000084">
    <property type="protein sequence ID" value="KRX45043.1"/>
    <property type="molecule type" value="Genomic_DNA"/>
</dbReference>
<accession>A0A0V0U323</accession>
<feature type="compositionally biased region" description="Basic and acidic residues" evidence="1">
    <location>
        <begin position="13"/>
        <end position="25"/>
    </location>
</feature>
<keyword evidence="3" id="KW-1185">Reference proteome</keyword>
<sequence>MIREKLSPPGGESAREINDANDRAAKPKSIIKFMTRHRRLMNKRRRREYHQRRNPTGIASQSSLLHHLHAHTVLFFEYEDISTYNNFQLANFEDQKNADTDACQSFMST</sequence>
<gene>
    <name evidence="2" type="ORF">T05_4881</name>
</gene>